<evidence type="ECO:0000313" key="2">
    <source>
        <dbReference type="Proteomes" id="UP001152795"/>
    </source>
</evidence>
<protein>
    <submittedName>
        <fullName evidence="1">Uncharacterized protein</fullName>
    </submittedName>
</protein>
<accession>A0A7D9L2M1</accession>
<feature type="non-terminal residue" evidence="1">
    <location>
        <position position="66"/>
    </location>
</feature>
<proteinExistence type="predicted"/>
<dbReference type="Proteomes" id="UP001152795">
    <property type="component" value="Unassembled WGS sequence"/>
</dbReference>
<organism evidence="1 2">
    <name type="scientific">Paramuricea clavata</name>
    <name type="common">Red gorgonian</name>
    <name type="synonym">Violescent sea-whip</name>
    <dbReference type="NCBI Taxonomy" id="317549"/>
    <lineage>
        <taxon>Eukaryota</taxon>
        <taxon>Metazoa</taxon>
        <taxon>Cnidaria</taxon>
        <taxon>Anthozoa</taxon>
        <taxon>Octocorallia</taxon>
        <taxon>Malacalcyonacea</taxon>
        <taxon>Plexauridae</taxon>
        <taxon>Paramuricea</taxon>
    </lineage>
</organism>
<reference evidence="1" key="1">
    <citation type="submission" date="2020-04" db="EMBL/GenBank/DDBJ databases">
        <authorList>
            <person name="Alioto T."/>
            <person name="Alioto T."/>
            <person name="Gomez Garrido J."/>
        </authorList>
    </citation>
    <scope>NUCLEOTIDE SEQUENCE</scope>
    <source>
        <strain evidence="1">A484AB</strain>
    </source>
</reference>
<keyword evidence="2" id="KW-1185">Reference proteome</keyword>
<sequence length="66" mass="7683">RYMNHKVETLASSDRNLEMFRRPLLHKAIIGISTLAITPPVITTHKHLCRIIHHTITSQLLYHRST</sequence>
<evidence type="ECO:0000313" key="1">
    <source>
        <dbReference type="EMBL" id="CAB4022239.1"/>
    </source>
</evidence>
<dbReference type="AlphaFoldDB" id="A0A7D9L2M1"/>
<name>A0A7D9L2M1_PARCT</name>
<comment type="caution">
    <text evidence="1">The sequence shown here is derived from an EMBL/GenBank/DDBJ whole genome shotgun (WGS) entry which is preliminary data.</text>
</comment>
<gene>
    <name evidence="1" type="ORF">PACLA_8A028188</name>
</gene>
<feature type="non-terminal residue" evidence="1">
    <location>
        <position position="1"/>
    </location>
</feature>
<dbReference type="EMBL" id="CACRXK020011879">
    <property type="protein sequence ID" value="CAB4022239.1"/>
    <property type="molecule type" value="Genomic_DNA"/>
</dbReference>